<feature type="transmembrane region" description="Helical" evidence="1">
    <location>
        <begin position="173"/>
        <end position="192"/>
    </location>
</feature>
<feature type="transmembrane region" description="Helical" evidence="1">
    <location>
        <begin position="89"/>
        <end position="115"/>
    </location>
</feature>
<dbReference type="Proteomes" id="UP001223586">
    <property type="component" value="Unassembled WGS sequence"/>
</dbReference>
<accession>A0ABT9WM74</accession>
<gene>
    <name evidence="2" type="ORF">J2S08_000106</name>
</gene>
<keyword evidence="1" id="KW-0472">Membrane</keyword>
<evidence type="ECO:0000313" key="3">
    <source>
        <dbReference type="Proteomes" id="UP001223586"/>
    </source>
</evidence>
<feature type="transmembrane region" description="Helical" evidence="1">
    <location>
        <begin position="235"/>
        <end position="253"/>
    </location>
</feature>
<comment type="caution">
    <text evidence="2">The sequence shown here is derived from an EMBL/GenBank/DDBJ whole genome shotgun (WGS) entry which is preliminary data.</text>
</comment>
<organism evidence="2 3">
    <name type="scientific">Bacillus chungangensis</name>
    <dbReference type="NCBI Taxonomy" id="587633"/>
    <lineage>
        <taxon>Bacteria</taxon>
        <taxon>Bacillati</taxon>
        <taxon>Bacillota</taxon>
        <taxon>Bacilli</taxon>
        <taxon>Bacillales</taxon>
        <taxon>Bacillaceae</taxon>
        <taxon>Bacillus</taxon>
    </lineage>
</organism>
<feature type="transmembrane region" description="Helical" evidence="1">
    <location>
        <begin position="49"/>
        <end position="69"/>
    </location>
</feature>
<dbReference type="EMBL" id="JAUSTT010000001">
    <property type="protein sequence ID" value="MDQ0174275.1"/>
    <property type="molecule type" value="Genomic_DNA"/>
</dbReference>
<dbReference type="RefSeq" id="WP_307225612.1">
    <property type="nucleotide sequence ID" value="NZ_JAUSTT010000001.1"/>
</dbReference>
<feature type="transmembrane region" description="Helical" evidence="1">
    <location>
        <begin position="12"/>
        <end position="37"/>
    </location>
</feature>
<proteinExistence type="predicted"/>
<name>A0ABT9WM74_9BACI</name>
<feature type="transmembrane region" description="Helical" evidence="1">
    <location>
        <begin position="135"/>
        <end position="161"/>
    </location>
</feature>
<protein>
    <recommendedName>
        <fullName evidence="4">ABC transporter permease</fullName>
    </recommendedName>
</protein>
<evidence type="ECO:0000313" key="2">
    <source>
        <dbReference type="EMBL" id="MDQ0174275.1"/>
    </source>
</evidence>
<evidence type="ECO:0000256" key="1">
    <source>
        <dbReference type="SAM" id="Phobius"/>
    </source>
</evidence>
<sequence length="259" mass="30825">MKPFLGLLKKDGMILQFWYMIWFVLSVGGMIIAFFFSKKYDEPLVTLPIIFFLFFFHLYLMPLMMMSMLRIEGKTQMWLHNPQSSYQLLFSKLCVVVGYQMISQLLVNLYFLLLYKWYFNEQIEQLFNFKFHFKHLLLLNGFTLATALYFTLWVIFLWTVYHSLSKYPALKHLRWLVIVLIIGAYHFLGYLFQKFGFNDYIFGLWRAEIYSNKAYENGMGLDAAMTPLGIPASFIFYYVILSIILFLVAGKLLDRKVEV</sequence>
<evidence type="ECO:0008006" key="4">
    <source>
        <dbReference type="Google" id="ProtNLM"/>
    </source>
</evidence>
<reference evidence="2 3" key="1">
    <citation type="submission" date="2023-07" db="EMBL/GenBank/DDBJ databases">
        <title>Genomic Encyclopedia of Type Strains, Phase IV (KMG-IV): sequencing the most valuable type-strain genomes for metagenomic binning, comparative biology and taxonomic classification.</title>
        <authorList>
            <person name="Goeker M."/>
        </authorList>
    </citation>
    <scope>NUCLEOTIDE SEQUENCE [LARGE SCALE GENOMIC DNA]</scope>
    <source>
        <strain evidence="2 3">DSM 23837</strain>
    </source>
</reference>
<keyword evidence="1" id="KW-1133">Transmembrane helix</keyword>
<keyword evidence="3" id="KW-1185">Reference proteome</keyword>
<keyword evidence="1" id="KW-0812">Transmembrane</keyword>